<dbReference type="FunFam" id="1.25.40.10:FF:001746">
    <property type="entry name" value="Pentatricopeptide repeat-containing protein mitochondrial"/>
    <property type="match status" value="1"/>
</dbReference>
<dbReference type="InterPro" id="IPR002885">
    <property type="entry name" value="PPR_rpt"/>
</dbReference>
<dbReference type="EMBL" id="UZAU01000039">
    <property type="status" value="NOT_ANNOTATED_CDS"/>
    <property type="molecule type" value="Genomic_DNA"/>
</dbReference>
<dbReference type="Gramene" id="evm.model.01.1564">
    <property type="protein sequence ID" value="cds.evm.model.01.1564"/>
    <property type="gene ID" value="evm.TU.01.1564"/>
</dbReference>
<name>A0A803NHM1_CANSA</name>
<evidence type="ECO:0000313" key="3">
    <source>
        <dbReference type="EnsemblPlants" id="cds.evm.model.01.1564"/>
    </source>
</evidence>
<proteinExistence type="predicted"/>
<protein>
    <recommendedName>
        <fullName evidence="5">Pentatricopeptide repeat-containing protein</fullName>
    </recommendedName>
</protein>
<dbReference type="InterPro" id="IPR046848">
    <property type="entry name" value="E_motif"/>
</dbReference>
<organism evidence="3 4">
    <name type="scientific">Cannabis sativa</name>
    <name type="common">Hemp</name>
    <name type="synonym">Marijuana</name>
    <dbReference type="NCBI Taxonomy" id="3483"/>
    <lineage>
        <taxon>Eukaryota</taxon>
        <taxon>Viridiplantae</taxon>
        <taxon>Streptophyta</taxon>
        <taxon>Embryophyta</taxon>
        <taxon>Tracheophyta</taxon>
        <taxon>Spermatophyta</taxon>
        <taxon>Magnoliopsida</taxon>
        <taxon>eudicotyledons</taxon>
        <taxon>Gunneridae</taxon>
        <taxon>Pentapetalae</taxon>
        <taxon>rosids</taxon>
        <taxon>fabids</taxon>
        <taxon>Rosales</taxon>
        <taxon>Cannabaceae</taxon>
        <taxon>Cannabis</taxon>
    </lineage>
</organism>
<evidence type="ECO:0000313" key="4">
    <source>
        <dbReference type="Proteomes" id="UP000596661"/>
    </source>
</evidence>
<dbReference type="InterPro" id="IPR046960">
    <property type="entry name" value="PPR_At4g14850-like_plant"/>
</dbReference>
<reference evidence="3" key="1">
    <citation type="submission" date="2018-11" db="EMBL/GenBank/DDBJ databases">
        <authorList>
            <person name="Grassa J C."/>
        </authorList>
    </citation>
    <scope>NUCLEOTIDE SEQUENCE [LARGE SCALE GENOMIC DNA]</scope>
</reference>
<dbReference type="PANTHER" id="PTHR47926">
    <property type="entry name" value="PENTATRICOPEPTIDE REPEAT-CONTAINING PROTEIN"/>
    <property type="match status" value="1"/>
</dbReference>
<sequence length="531" mass="60237">MEKHRALEIKLVLLLHRISSMKDVEQVQAFIAKAGLVNYPPLVAKLISLTSVSSWGCVSHAQSLFEETTMDDTLLCNTMIRAYSRSVFPIRALCIYNRMQELNLGSDNFTFNFALRACARAMKRFQEDCRFELAKGAEIHCRILKLGFDRYLNILNSLVFAYSQCGRVGVARQVFDEMSDRSVASWNIMISAYDQLDDFESADHLFALMPQKNVVSWNTLLSRNVRLGKIEAAKELFQEMPERDAVSWNSIIAAYVQAKNYDGALNLFGEMQDSKVEATEVTLISILGACAKTGALDIGTEIHVSLVKKCYKVEGYLGNALVDMYAKCGKLNSAREVFDELKMKPVSCWNAMIVGLAVHGGSEEALELFAEMENRLDEVRPNRVTFIGVLIACRHKGLVEEGRQYFDRMIQQYNIKPDIKHYGCMIDLLSRWGFLYEAYEMIKTRSGETSSVIWRTLLGACTVHRNMDMAEKCFQQLAELDLLKDADYVLLSNIYAEAERWDDVERLRNEMVTAGVVKILGYSHIGEGDFK</sequence>
<dbReference type="Pfam" id="PF01535">
    <property type="entry name" value="PPR"/>
    <property type="match status" value="8"/>
</dbReference>
<evidence type="ECO:0008006" key="5">
    <source>
        <dbReference type="Google" id="ProtNLM"/>
    </source>
</evidence>
<dbReference type="Pfam" id="PF20431">
    <property type="entry name" value="E_motif"/>
    <property type="match status" value="1"/>
</dbReference>
<dbReference type="Gene3D" id="1.25.40.10">
    <property type="entry name" value="Tetratricopeptide repeat domain"/>
    <property type="match status" value="4"/>
</dbReference>
<keyword evidence="4" id="KW-1185">Reference proteome</keyword>
<dbReference type="SUPFAM" id="SSF48452">
    <property type="entry name" value="TPR-like"/>
    <property type="match status" value="2"/>
</dbReference>
<dbReference type="PROSITE" id="PS51375">
    <property type="entry name" value="PPR"/>
    <property type="match status" value="3"/>
</dbReference>
<feature type="repeat" description="PPR" evidence="2">
    <location>
        <begin position="345"/>
        <end position="375"/>
    </location>
</feature>
<dbReference type="EnsemblPlants" id="evm.model.01.1564">
    <property type="protein sequence ID" value="cds.evm.model.01.1564"/>
    <property type="gene ID" value="evm.TU.01.1564"/>
</dbReference>
<dbReference type="OrthoDB" id="185373at2759"/>
<gene>
    <name evidence="3" type="primary">LOC115710589</name>
</gene>
<dbReference type="Proteomes" id="UP000596661">
    <property type="component" value="Chromosome 1"/>
</dbReference>
<keyword evidence="1" id="KW-0677">Repeat</keyword>
<dbReference type="GO" id="GO:0003723">
    <property type="term" value="F:RNA binding"/>
    <property type="evidence" value="ECO:0007669"/>
    <property type="project" value="InterPro"/>
</dbReference>
<accession>A0A803NHM1</accession>
<dbReference type="NCBIfam" id="TIGR00756">
    <property type="entry name" value="PPR"/>
    <property type="match status" value="3"/>
</dbReference>
<dbReference type="GO" id="GO:0009451">
    <property type="term" value="P:RNA modification"/>
    <property type="evidence" value="ECO:0007669"/>
    <property type="project" value="InterPro"/>
</dbReference>
<dbReference type="OMA" id="SQCGLVH"/>
<evidence type="ECO:0000256" key="2">
    <source>
        <dbReference type="PROSITE-ProRule" id="PRU00708"/>
    </source>
</evidence>
<dbReference type="Pfam" id="PF13041">
    <property type="entry name" value="PPR_2"/>
    <property type="match status" value="1"/>
</dbReference>
<dbReference type="FunFam" id="1.25.40.10:FF:000184">
    <property type="entry name" value="Pentatricopeptide repeat-containing protein, chloroplastic"/>
    <property type="match status" value="1"/>
</dbReference>
<feature type="repeat" description="PPR" evidence="2">
    <location>
        <begin position="213"/>
        <end position="243"/>
    </location>
</feature>
<feature type="repeat" description="PPR" evidence="2">
    <location>
        <begin position="244"/>
        <end position="278"/>
    </location>
</feature>
<dbReference type="InterPro" id="IPR011990">
    <property type="entry name" value="TPR-like_helical_dom_sf"/>
</dbReference>
<reference evidence="3" key="2">
    <citation type="submission" date="2021-03" db="UniProtKB">
        <authorList>
            <consortium name="EnsemblPlants"/>
        </authorList>
    </citation>
    <scope>IDENTIFICATION</scope>
</reference>
<dbReference type="AlphaFoldDB" id="A0A803NHM1"/>
<evidence type="ECO:0000256" key="1">
    <source>
        <dbReference type="ARBA" id="ARBA00022737"/>
    </source>
</evidence>